<dbReference type="OrthoDB" id="185373at2759"/>
<keyword evidence="2" id="KW-1185">Reference proteome</keyword>
<accession>A0A835RS00</accession>
<dbReference type="Proteomes" id="UP000636800">
    <property type="component" value="Chromosome 1"/>
</dbReference>
<dbReference type="EMBL" id="JADCNL010000001">
    <property type="protein sequence ID" value="KAG0496924.1"/>
    <property type="molecule type" value="Genomic_DNA"/>
</dbReference>
<evidence type="ECO:0000313" key="2">
    <source>
        <dbReference type="Proteomes" id="UP000636800"/>
    </source>
</evidence>
<name>A0A835RS00_VANPL</name>
<dbReference type="AlphaFoldDB" id="A0A835RS00"/>
<proteinExistence type="predicted"/>
<protein>
    <submittedName>
        <fullName evidence="1">Uncharacterized protein</fullName>
    </submittedName>
</protein>
<sequence length="95" mass="11173">MRLFAIRIQHKVHLRLKKTLMDPMLAVGRGIQMLLGMLGHFRASSKGYEHIVMIGWEDGLEDREEDDASWKNCMDDMDRKGGIMIWEFNYLQSLF</sequence>
<gene>
    <name evidence="1" type="ORF">HPP92_001615</name>
</gene>
<reference evidence="1 2" key="1">
    <citation type="journal article" date="2020" name="Nat. Food">
        <title>A phased Vanilla planifolia genome enables genetic improvement of flavour and production.</title>
        <authorList>
            <person name="Hasing T."/>
            <person name="Tang H."/>
            <person name="Brym M."/>
            <person name="Khazi F."/>
            <person name="Huang T."/>
            <person name="Chambers A.H."/>
        </authorList>
    </citation>
    <scope>NUCLEOTIDE SEQUENCE [LARGE SCALE GENOMIC DNA]</scope>
    <source>
        <tissue evidence="1">Leaf</tissue>
    </source>
</reference>
<comment type="caution">
    <text evidence="1">The sequence shown here is derived from an EMBL/GenBank/DDBJ whole genome shotgun (WGS) entry which is preliminary data.</text>
</comment>
<organism evidence="1 2">
    <name type="scientific">Vanilla planifolia</name>
    <name type="common">Vanilla</name>
    <dbReference type="NCBI Taxonomy" id="51239"/>
    <lineage>
        <taxon>Eukaryota</taxon>
        <taxon>Viridiplantae</taxon>
        <taxon>Streptophyta</taxon>
        <taxon>Embryophyta</taxon>
        <taxon>Tracheophyta</taxon>
        <taxon>Spermatophyta</taxon>
        <taxon>Magnoliopsida</taxon>
        <taxon>Liliopsida</taxon>
        <taxon>Asparagales</taxon>
        <taxon>Orchidaceae</taxon>
        <taxon>Vanilloideae</taxon>
        <taxon>Vanilleae</taxon>
        <taxon>Vanilla</taxon>
    </lineage>
</organism>
<evidence type="ECO:0000313" key="1">
    <source>
        <dbReference type="EMBL" id="KAG0496924.1"/>
    </source>
</evidence>